<dbReference type="RefSeq" id="WP_203668869.1">
    <property type="nucleotide sequence ID" value="NZ_BONO01000016.1"/>
</dbReference>
<evidence type="ECO:0000313" key="3">
    <source>
        <dbReference type="EMBL" id="GIG36844.1"/>
    </source>
</evidence>
<keyword evidence="4" id="KW-1185">Reference proteome</keyword>
<proteinExistence type="predicted"/>
<gene>
    <name evidence="3" type="ORF">Cpa01nite_22250</name>
</gene>
<dbReference type="AlphaFoldDB" id="A0A919PDD4"/>
<evidence type="ECO:0008006" key="5">
    <source>
        <dbReference type="Google" id="ProtNLM"/>
    </source>
</evidence>
<keyword evidence="2" id="KW-0732">Signal</keyword>
<feature type="signal peptide" evidence="2">
    <location>
        <begin position="1"/>
        <end position="23"/>
    </location>
</feature>
<sequence>MAHSTRRRTLGLMSGLSVLVALAACGSADAATEDDAAAGGTQSESQTDAGDTGTAGAGTDGTAGSSSGEFADGTYTAEGSYSTPGGEESISVELTVTGDVVSDVTVTPEASGGNAARFQEEFASGVADEVVGEDLAGLAVDKVSGSSLTGDGFNAALDQIRADAAA</sequence>
<feature type="region of interest" description="Disordered" evidence="1">
    <location>
        <begin position="30"/>
        <end position="90"/>
    </location>
</feature>
<evidence type="ECO:0000256" key="1">
    <source>
        <dbReference type="SAM" id="MobiDB-lite"/>
    </source>
</evidence>
<evidence type="ECO:0000256" key="2">
    <source>
        <dbReference type="SAM" id="SignalP"/>
    </source>
</evidence>
<evidence type="ECO:0000313" key="4">
    <source>
        <dbReference type="Proteomes" id="UP000642125"/>
    </source>
</evidence>
<dbReference type="InterPro" id="IPR006311">
    <property type="entry name" value="TAT_signal"/>
</dbReference>
<reference evidence="3" key="1">
    <citation type="submission" date="2021-01" db="EMBL/GenBank/DDBJ databases">
        <title>Whole genome shotgun sequence of Cellulomonas pakistanensis NBRC 110800.</title>
        <authorList>
            <person name="Komaki H."/>
            <person name="Tamura T."/>
        </authorList>
    </citation>
    <scope>NUCLEOTIDE SEQUENCE</scope>
    <source>
        <strain evidence="3">NBRC 110800</strain>
    </source>
</reference>
<dbReference type="Proteomes" id="UP000642125">
    <property type="component" value="Unassembled WGS sequence"/>
</dbReference>
<dbReference type="EMBL" id="BONO01000016">
    <property type="protein sequence ID" value="GIG36844.1"/>
    <property type="molecule type" value="Genomic_DNA"/>
</dbReference>
<feature type="chain" id="PRO_5039071306" description="FMN-binding domain-containing protein" evidence="2">
    <location>
        <begin position="24"/>
        <end position="166"/>
    </location>
</feature>
<comment type="caution">
    <text evidence="3">The sequence shown here is derived from an EMBL/GenBank/DDBJ whole genome shotgun (WGS) entry which is preliminary data.</text>
</comment>
<organism evidence="3 4">
    <name type="scientific">Cellulomonas pakistanensis</name>
    <dbReference type="NCBI Taxonomy" id="992287"/>
    <lineage>
        <taxon>Bacteria</taxon>
        <taxon>Bacillati</taxon>
        <taxon>Actinomycetota</taxon>
        <taxon>Actinomycetes</taxon>
        <taxon>Micrococcales</taxon>
        <taxon>Cellulomonadaceae</taxon>
        <taxon>Cellulomonas</taxon>
    </lineage>
</organism>
<dbReference type="PROSITE" id="PS51318">
    <property type="entry name" value="TAT"/>
    <property type="match status" value="1"/>
</dbReference>
<protein>
    <recommendedName>
        <fullName evidence="5">FMN-binding domain-containing protein</fullName>
    </recommendedName>
</protein>
<dbReference type="PROSITE" id="PS51257">
    <property type="entry name" value="PROKAR_LIPOPROTEIN"/>
    <property type="match status" value="1"/>
</dbReference>
<accession>A0A919PDD4</accession>
<name>A0A919PDD4_9CELL</name>